<dbReference type="SUPFAM" id="SSF47384">
    <property type="entry name" value="Homodimeric domain of signal transducing histidine kinase"/>
    <property type="match status" value="1"/>
</dbReference>
<reference evidence="9 10" key="1">
    <citation type="submission" date="2019-09" db="EMBL/GenBank/DDBJ databases">
        <title>Genome sequence of Rhodovastum atsumiense, a diverse member of the Acetobacteraceae family of non-sulfur purple photosynthetic bacteria.</title>
        <authorList>
            <person name="Meyer T."/>
            <person name="Kyndt J."/>
        </authorList>
    </citation>
    <scope>NUCLEOTIDE SEQUENCE [LARGE SCALE GENOMIC DNA]</scope>
    <source>
        <strain evidence="9 10">DSM 21279</strain>
    </source>
</reference>
<feature type="domain" description="PAC" evidence="8">
    <location>
        <begin position="438"/>
        <end position="491"/>
    </location>
</feature>
<dbReference type="InterPro" id="IPR011006">
    <property type="entry name" value="CheY-like_superfamily"/>
</dbReference>
<dbReference type="Gene3D" id="2.10.70.100">
    <property type="match status" value="1"/>
</dbReference>
<feature type="domain" description="Histidine kinase" evidence="5">
    <location>
        <begin position="664"/>
        <end position="886"/>
    </location>
</feature>
<dbReference type="PRINTS" id="PR00344">
    <property type="entry name" value="BCTRLSENSOR"/>
</dbReference>
<dbReference type="SMART" id="SM00387">
    <property type="entry name" value="HATPase_c"/>
    <property type="match status" value="1"/>
</dbReference>
<dbReference type="PROSITE" id="PS50112">
    <property type="entry name" value="PAS"/>
    <property type="match status" value="1"/>
</dbReference>
<dbReference type="NCBIfam" id="TIGR00229">
    <property type="entry name" value="sensory_box"/>
    <property type="match status" value="1"/>
</dbReference>
<keyword evidence="3 4" id="KW-0597">Phosphoprotein</keyword>
<dbReference type="Pfam" id="PF08448">
    <property type="entry name" value="PAS_4"/>
    <property type="match status" value="1"/>
</dbReference>
<dbReference type="SUPFAM" id="SSF55874">
    <property type="entry name" value="ATPase domain of HSP90 chaperone/DNA topoisomerase II/histidine kinase"/>
    <property type="match status" value="1"/>
</dbReference>
<dbReference type="SUPFAM" id="SSF55785">
    <property type="entry name" value="PYP-like sensor domain (PAS domain)"/>
    <property type="match status" value="2"/>
</dbReference>
<feature type="domain" description="Response regulatory" evidence="6">
    <location>
        <begin position="909"/>
        <end position="1024"/>
    </location>
</feature>
<organism evidence="9 10">
    <name type="scientific">Rhodovastum atsumiense</name>
    <dbReference type="NCBI Taxonomy" id="504468"/>
    <lineage>
        <taxon>Bacteria</taxon>
        <taxon>Pseudomonadati</taxon>
        <taxon>Pseudomonadota</taxon>
        <taxon>Alphaproteobacteria</taxon>
        <taxon>Acetobacterales</taxon>
        <taxon>Acetobacteraceae</taxon>
        <taxon>Rhodovastum</taxon>
    </lineage>
</organism>
<dbReference type="InterPro" id="IPR036097">
    <property type="entry name" value="HisK_dim/P_sf"/>
</dbReference>
<dbReference type="PANTHER" id="PTHR43065">
    <property type="entry name" value="SENSOR HISTIDINE KINASE"/>
    <property type="match status" value="1"/>
</dbReference>
<dbReference type="InterPro" id="IPR036890">
    <property type="entry name" value="HATPase_C_sf"/>
</dbReference>
<evidence type="ECO:0000256" key="4">
    <source>
        <dbReference type="PROSITE-ProRule" id="PRU00169"/>
    </source>
</evidence>
<dbReference type="PROSITE" id="PS50109">
    <property type="entry name" value="HIS_KIN"/>
    <property type="match status" value="1"/>
</dbReference>
<dbReference type="SMART" id="SM00388">
    <property type="entry name" value="HisKA"/>
    <property type="match status" value="1"/>
</dbReference>
<dbReference type="SMART" id="SM00086">
    <property type="entry name" value="PAC"/>
    <property type="match status" value="2"/>
</dbReference>
<dbReference type="AlphaFoldDB" id="A0A5M6J004"/>
<dbReference type="Gene3D" id="1.10.287.130">
    <property type="match status" value="1"/>
</dbReference>
<dbReference type="PROSITE" id="PS50113">
    <property type="entry name" value="PAC"/>
    <property type="match status" value="2"/>
</dbReference>
<evidence type="ECO:0000256" key="1">
    <source>
        <dbReference type="ARBA" id="ARBA00000085"/>
    </source>
</evidence>
<dbReference type="GO" id="GO:0000155">
    <property type="term" value="F:phosphorelay sensor kinase activity"/>
    <property type="evidence" value="ECO:0007669"/>
    <property type="project" value="InterPro"/>
</dbReference>
<keyword evidence="10" id="KW-1185">Reference proteome</keyword>
<dbReference type="Pfam" id="PF02518">
    <property type="entry name" value="HATPase_c"/>
    <property type="match status" value="1"/>
</dbReference>
<accession>A0A5M6J004</accession>
<dbReference type="InterPro" id="IPR013656">
    <property type="entry name" value="PAS_4"/>
</dbReference>
<name>A0A5M6J004_9PROT</name>
<dbReference type="Pfam" id="PF00072">
    <property type="entry name" value="Response_reg"/>
    <property type="match status" value="1"/>
</dbReference>
<evidence type="ECO:0000259" key="6">
    <source>
        <dbReference type="PROSITE" id="PS50110"/>
    </source>
</evidence>
<dbReference type="Proteomes" id="UP000325255">
    <property type="component" value="Unassembled WGS sequence"/>
</dbReference>
<comment type="catalytic activity">
    <reaction evidence="1">
        <text>ATP + protein L-histidine = ADP + protein N-phospho-L-histidine.</text>
        <dbReference type="EC" id="2.7.13.3"/>
    </reaction>
</comment>
<comment type="caution">
    <text evidence="9">The sequence shown here is derived from an EMBL/GenBank/DDBJ whole genome shotgun (WGS) entry which is preliminary data.</text>
</comment>
<evidence type="ECO:0000256" key="3">
    <source>
        <dbReference type="ARBA" id="ARBA00022553"/>
    </source>
</evidence>
<dbReference type="InterPro" id="IPR001610">
    <property type="entry name" value="PAC"/>
</dbReference>
<dbReference type="CDD" id="cd00130">
    <property type="entry name" value="PAS"/>
    <property type="match status" value="2"/>
</dbReference>
<sequence>MGRFDAMGGAAPSLRMRLSLLVIAALLPMVLLVGVMAGIDYQTDRAIAAQRTQEVARGLALAVEGELGARIAALRTLAGSRSLAVGDLAAFRELAEAMQRREDPGGNILLLREDGQVLMDLVLPPGVPLPVREETTTLRRVFATGEPAVSDVFAPVPARPPRVAIDVPVHRPDGSVGLVLSMIPSPGAFHGAIRRQRPPASWTVAVFDRSGVIMARQPDPDRFVGVQAPPSFLPQLLGSDEGTGESTSLDGTKLLSAWSRPGPSGWSVGVGVPRTEFLAPLWQELGATCGCFALALLAALGLARLAASRIAAPVRALANLPLMERVMAKDIPSLGLREADTTATLLVTALRERRIAVAARAKREAEFREAQRVAHIGSWHWDAASDATSGSDELLRIFGLDPATQTMPGFREQWGSFFPPEIWQRINAAMQRALATGEGYALDVPALRSGEPIWVTTRGEVVQDAAGRVVGLRGTVQDITARKLAEAALLESRATLEAALAAMTDAVFISDTDGNFIHFNDAFATFHRFACKDECARTLAAYPAFLEVFLEGGDPVPLEQWAVSRALRGETAVGVVYRLRRKDTWESWVGSYNLAPIRDGQGRIVGSVVTARDITERLRADEALAELNRTLEERVRDEIAAREAVQERAKHAQHMQALGQIAAGVAHEFNNILQAVQGGLGLIEARAGDVASVRRFARIAAGAAGRGSVITGRLLSFAQRSSVRPERIDPVAMLDAIRDVLAHTLGSQVTVRLDLHPMLPAVVVDKAELETALVNLGTNARDAMPLGGALTLAAAVDTITTGWTCPVPLRPGRYVRLAVSDVGTGMDAATLARATDPFFTTKPIGTGTGLGLSMAKGFAEQSGGGLAIASTPGHGTTVTLWLPVAPEETREGRLPAAHGPRPTAPLTPRVLLVDDEEMLRETLAAGLEDSGFAVLVAQSGAEALALLEAGEAVDVLVTDLSMPGMDGMSLIRQARARWSALPALVLTGYLELGEPGHEGTGGPLTVLRKPIGAAELAARLEGVLGRTGRPQGT</sequence>
<dbReference type="OrthoDB" id="9796100at2"/>
<dbReference type="Pfam" id="PF08447">
    <property type="entry name" value="PAS_3"/>
    <property type="match status" value="1"/>
</dbReference>
<dbReference type="InterPro" id="IPR000700">
    <property type="entry name" value="PAS-assoc_C"/>
</dbReference>
<dbReference type="Gene3D" id="3.30.450.20">
    <property type="entry name" value="PAS domain"/>
    <property type="match status" value="3"/>
</dbReference>
<evidence type="ECO:0000259" key="8">
    <source>
        <dbReference type="PROSITE" id="PS50113"/>
    </source>
</evidence>
<dbReference type="SMART" id="SM00448">
    <property type="entry name" value="REC"/>
    <property type="match status" value="1"/>
</dbReference>
<dbReference type="RefSeq" id="WP_150039518.1">
    <property type="nucleotide sequence ID" value="NZ_OW485601.1"/>
</dbReference>
<evidence type="ECO:0000313" key="10">
    <source>
        <dbReference type="Proteomes" id="UP000325255"/>
    </source>
</evidence>
<dbReference type="InterPro" id="IPR004358">
    <property type="entry name" value="Sig_transdc_His_kin-like_C"/>
</dbReference>
<dbReference type="EC" id="2.7.13.3" evidence="2"/>
<dbReference type="Gene3D" id="3.40.50.2300">
    <property type="match status" value="1"/>
</dbReference>
<dbReference type="EMBL" id="VWPK01000006">
    <property type="protein sequence ID" value="KAA5613407.1"/>
    <property type="molecule type" value="Genomic_DNA"/>
</dbReference>
<dbReference type="InterPro" id="IPR013655">
    <property type="entry name" value="PAS_fold_3"/>
</dbReference>
<dbReference type="PANTHER" id="PTHR43065:SF42">
    <property type="entry name" value="TWO-COMPONENT SENSOR PPRA"/>
    <property type="match status" value="1"/>
</dbReference>
<evidence type="ECO:0000259" key="7">
    <source>
        <dbReference type="PROSITE" id="PS50112"/>
    </source>
</evidence>
<feature type="modified residue" description="4-aspartylphosphate" evidence="4">
    <location>
        <position position="959"/>
    </location>
</feature>
<feature type="domain" description="PAS" evidence="7">
    <location>
        <begin position="492"/>
        <end position="526"/>
    </location>
</feature>
<dbReference type="Gene3D" id="3.30.565.10">
    <property type="entry name" value="Histidine kinase-like ATPase, C-terminal domain"/>
    <property type="match status" value="1"/>
</dbReference>
<dbReference type="InterPro" id="IPR001789">
    <property type="entry name" value="Sig_transdc_resp-reg_receiver"/>
</dbReference>
<gene>
    <name evidence="9" type="ORF">F1189_04930</name>
</gene>
<evidence type="ECO:0000256" key="2">
    <source>
        <dbReference type="ARBA" id="ARBA00012438"/>
    </source>
</evidence>
<dbReference type="SUPFAM" id="SSF52172">
    <property type="entry name" value="CheY-like"/>
    <property type="match status" value="1"/>
</dbReference>
<dbReference type="InterPro" id="IPR003594">
    <property type="entry name" value="HATPase_dom"/>
</dbReference>
<dbReference type="InterPro" id="IPR000014">
    <property type="entry name" value="PAS"/>
</dbReference>
<proteinExistence type="predicted"/>
<dbReference type="CDD" id="cd12915">
    <property type="entry name" value="PDC2_DGC_like"/>
    <property type="match status" value="1"/>
</dbReference>
<dbReference type="InterPro" id="IPR005467">
    <property type="entry name" value="His_kinase_dom"/>
</dbReference>
<protein>
    <recommendedName>
        <fullName evidence="2">histidine kinase</fullName>
        <ecNumber evidence="2">2.7.13.3</ecNumber>
    </recommendedName>
</protein>
<feature type="domain" description="PAC" evidence="8">
    <location>
        <begin position="573"/>
        <end position="626"/>
    </location>
</feature>
<evidence type="ECO:0000313" key="9">
    <source>
        <dbReference type="EMBL" id="KAA5613407.1"/>
    </source>
</evidence>
<dbReference type="PROSITE" id="PS50110">
    <property type="entry name" value="RESPONSE_REGULATORY"/>
    <property type="match status" value="1"/>
</dbReference>
<dbReference type="InterPro" id="IPR003661">
    <property type="entry name" value="HisK_dim/P_dom"/>
</dbReference>
<evidence type="ECO:0000259" key="5">
    <source>
        <dbReference type="PROSITE" id="PS50109"/>
    </source>
</evidence>
<dbReference type="InterPro" id="IPR035965">
    <property type="entry name" value="PAS-like_dom_sf"/>
</dbReference>